<dbReference type="Gene3D" id="1.25.40.20">
    <property type="entry name" value="Ankyrin repeat-containing domain"/>
    <property type="match status" value="1"/>
</dbReference>
<dbReference type="InterPro" id="IPR002110">
    <property type="entry name" value="Ankyrin_rpt"/>
</dbReference>
<keyword evidence="2 3" id="KW-0040">ANK repeat</keyword>
<evidence type="ECO:0000256" key="1">
    <source>
        <dbReference type="ARBA" id="ARBA00022737"/>
    </source>
</evidence>
<accession>A0AA35S7F9</accession>
<evidence type="ECO:0000313" key="5">
    <source>
        <dbReference type="Proteomes" id="UP001174909"/>
    </source>
</evidence>
<gene>
    <name evidence="4" type="ORF">GBAR_LOCUS13946</name>
</gene>
<evidence type="ECO:0000256" key="2">
    <source>
        <dbReference type="ARBA" id="ARBA00023043"/>
    </source>
</evidence>
<dbReference type="PROSITE" id="PS50297">
    <property type="entry name" value="ANK_REP_REGION"/>
    <property type="match status" value="2"/>
</dbReference>
<proteinExistence type="predicted"/>
<evidence type="ECO:0000313" key="4">
    <source>
        <dbReference type="EMBL" id="CAI8023917.1"/>
    </source>
</evidence>
<dbReference type="AlphaFoldDB" id="A0AA35S7F9"/>
<feature type="repeat" description="ANK" evidence="3">
    <location>
        <begin position="36"/>
        <end position="68"/>
    </location>
</feature>
<reference evidence="4" key="1">
    <citation type="submission" date="2023-03" db="EMBL/GenBank/DDBJ databases">
        <authorList>
            <person name="Steffen K."/>
            <person name="Cardenas P."/>
        </authorList>
    </citation>
    <scope>NUCLEOTIDE SEQUENCE</scope>
</reference>
<dbReference type="PROSITE" id="PS50088">
    <property type="entry name" value="ANK_REPEAT"/>
    <property type="match status" value="2"/>
</dbReference>
<dbReference type="EMBL" id="CASHTH010002043">
    <property type="protein sequence ID" value="CAI8023917.1"/>
    <property type="molecule type" value="Genomic_DNA"/>
</dbReference>
<dbReference type="Pfam" id="PF12796">
    <property type="entry name" value="Ank_2"/>
    <property type="match status" value="1"/>
</dbReference>
<name>A0AA35S7F9_GEOBA</name>
<protein>
    <submittedName>
        <fullName evidence="4">Ankyrin repeat protein MM_0045</fullName>
    </submittedName>
</protein>
<feature type="repeat" description="ANK" evidence="3">
    <location>
        <begin position="68"/>
        <end position="100"/>
    </location>
</feature>
<organism evidence="4 5">
    <name type="scientific">Geodia barretti</name>
    <name type="common">Barrett's horny sponge</name>
    <dbReference type="NCBI Taxonomy" id="519541"/>
    <lineage>
        <taxon>Eukaryota</taxon>
        <taxon>Metazoa</taxon>
        <taxon>Porifera</taxon>
        <taxon>Demospongiae</taxon>
        <taxon>Heteroscleromorpha</taxon>
        <taxon>Tetractinellida</taxon>
        <taxon>Astrophorina</taxon>
        <taxon>Geodiidae</taxon>
        <taxon>Geodia</taxon>
    </lineage>
</organism>
<evidence type="ECO:0000256" key="3">
    <source>
        <dbReference type="PROSITE-ProRule" id="PRU00023"/>
    </source>
</evidence>
<dbReference type="SMART" id="SM00248">
    <property type="entry name" value="ANK"/>
    <property type="match status" value="3"/>
</dbReference>
<dbReference type="InterPro" id="IPR036770">
    <property type="entry name" value="Ankyrin_rpt-contain_sf"/>
</dbReference>
<sequence length="125" mass="13720">MNFAYELLRSASEKGYAEIVTSLITAGVDVNGRYRNRDSALMMAIRNGRTEVVSLLIEAGANIHLQENGVSPLMMAVRWGRTEVVSLLIEAGANIDLQNEEGDSAVIIATTKYNLSVLRSWSSWS</sequence>
<comment type="caution">
    <text evidence="4">The sequence shown here is derived from an EMBL/GenBank/DDBJ whole genome shotgun (WGS) entry which is preliminary data.</text>
</comment>
<dbReference type="PANTHER" id="PTHR24171">
    <property type="entry name" value="ANKYRIN REPEAT DOMAIN-CONTAINING PROTEIN 39-RELATED"/>
    <property type="match status" value="1"/>
</dbReference>
<dbReference type="SUPFAM" id="SSF48403">
    <property type="entry name" value="Ankyrin repeat"/>
    <property type="match status" value="1"/>
</dbReference>
<keyword evidence="5" id="KW-1185">Reference proteome</keyword>
<dbReference type="Proteomes" id="UP001174909">
    <property type="component" value="Unassembled WGS sequence"/>
</dbReference>
<keyword evidence="1" id="KW-0677">Repeat</keyword>